<evidence type="ECO:0000256" key="2">
    <source>
        <dbReference type="SAM" id="SignalP"/>
    </source>
</evidence>
<feature type="chain" id="PRO_5039025728" evidence="2">
    <location>
        <begin position="23"/>
        <end position="42"/>
    </location>
</feature>
<proteinExistence type="predicted"/>
<feature type="compositionally biased region" description="Basic and acidic residues" evidence="1">
    <location>
        <begin position="30"/>
        <end position="42"/>
    </location>
</feature>
<reference evidence="3 4" key="1">
    <citation type="journal article" date="2013" name="Genome Announc.">
        <title>First draft genome sequence from a member of the genus agrococcus, isolated from modern microbialites.</title>
        <authorList>
            <person name="White R.A.III."/>
            <person name="Grassa C.J."/>
            <person name="Suttle C.A."/>
        </authorList>
    </citation>
    <scope>NUCLEOTIDE SEQUENCE [LARGE SCALE GENOMIC DNA]</scope>
    <source>
        <strain evidence="3 4">RW1</strain>
    </source>
</reference>
<dbReference type="Proteomes" id="UP000016462">
    <property type="component" value="Unassembled WGS sequence"/>
</dbReference>
<feature type="region of interest" description="Disordered" evidence="1">
    <location>
        <begin position="22"/>
        <end position="42"/>
    </location>
</feature>
<dbReference type="RefSeq" id="WP_021009832.1">
    <property type="nucleotide sequence ID" value="NZ_ASHR01000014.1"/>
</dbReference>
<sequence>MRNAWNAVVNWIAALFASSAGAPHPMVATDDPRAAEERSPER</sequence>
<name>U1LQS4_9MICO</name>
<organism evidence="3 4">
    <name type="scientific">Agrococcus pavilionensis RW1</name>
    <dbReference type="NCBI Taxonomy" id="1330458"/>
    <lineage>
        <taxon>Bacteria</taxon>
        <taxon>Bacillati</taxon>
        <taxon>Actinomycetota</taxon>
        <taxon>Actinomycetes</taxon>
        <taxon>Micrococcales</taxon>
        <taxon>Microbacteriaceae</taxon>
        <taxon>Agrococcus</taxon>
    </lineage>
</organism>
<gene>
    <name evidence="3" type="ORF">L332_10195</name>
</gene>
<feature type="signal peptide" evidence="2">
    <location>
        <begin position="1"/>
        <end position="22"/>
    </location>
</feature>
<protein>
    <submittedName>
        <fullName evidence="3">Uncharacterized protein</fullName>
    </submittedName>
</protein>
<accession>U1LQS4</accession>
<dbReference type="EMBL" id="ASHR01000014">
    <property type="protein sequence ID" value="ERG64814.1"/>
    <property type="molecule type" value="Genomic_DNA"/>
</dbReference>
<evidence type="ECO:0000313" key="3">
    <source>
        <dbReference type="EMBL" id="ERG64814.1"/>
    </source>
</evidence>
<keyword evidence="2" id="KW-0732">Signal</keyword>
<comment type="caution">
    <text evidence="3">The sequence shown here is derived from an EMBL/GenBank/DDBJ whole genome shotgun (WGS) entry which is preliminary data.</text>
</comment>
<evidence type="ECO:0000256" key="1">
    <source>
        <dbReference type="SAM" id="MobiDB-lite"/>
    </source>
</evidence>
<keyword evidence="4" id="KW-1185">Reference proteome</keyword>
<evidence type="ECO:0000313" key="4">
    <source>
        <dbReference type="Proteomes" id="UP000016462"/>
    </source>
</evidence>
<dbReference type="AlphaFoldDB" id="U1LQS4"/>